<dbReference type="AlphaFoldDB" id="E0XTA0"/>
<organism evidence="1">
    <name type="scientific">uncultured alpha proteobacterium HF0130_20P23</name>
    <dbReference type="NCBI Taxonomy" id="710809"/>
    <lineage>
        <taxon>Bacteria</taxon>
        <taxon>Pseudomonadati</taxon>
        <taxon>Pseudomonadota</taxon>
        <taxon>Alphaproteobacteria</taxon>
        <taxon>environmental samples</taxon>
    </lineage>
</organism>
<dbReference type="EMBL" id="GU474870">
    <property type="protein sequence ID" value="ADI17641.1"/>
    <property type="molecule type" value="Genomic_DNA"/>
</dbReference>
<proteinExistence type="predicted"/>
<accession>E0XTA0</accession>
<protein>
    <submittedName>
        <fullName evidence="1">Uncharacterized protein</fullName>
    </submittedName>
</protein>
<evidence type="ECO:0000313" key="1">
    <source>
        <dbReference type="EMBL" id="ADI17641.1"/>
    </source>
</evidence>
<sequence length="45" mass="5173">MKGGQKNSKIQPAPRHVISFLFLNENFAIQTGYSSIIAWIFENYL</sequence>
<reference evidence="1" key="1">
    <citation type="journal article" date="2011" name="Environ. Microbiol.">
        <title>Time-series analyses of Monterey Bay coastal microbial picoplankton using a 'genome proxy' microarray.</title>
        <authorList>
            <person name="Rich V.I."/>
            <person name="Pham V.D."/>
            <person name="Eppley J."/>
            <person name="Shi Y."/>
            <person name="DeLong E.F."/>
        </authorList>
    </citation>
    <scope>NUCLEOTIDE SEQUENCE</scope>
</reference>
<name>E0XTA0_9PROT</name>